<comment type="caution">
    <text evidence="1">The sequence shown here is derived from an EMBL/GenBank/DDBJ whole genome shotgun (WGS) entry which is preliminary data.</text>
</comment>
<gene>
    <name evidence="1" type="ORF">SK128_012489</name>
</gene>
<dbReference type="Proteomes" id="UP001381693">
    <property type="component" value="Unassembled WGS sequence"/>
</dbReference>
<name>A0AAN9A6V5_HALRR</name>
<sequence length="99" mass="11784">MSDERIEKRVWSAEVNEVKSRGRSRMKWMDGVKSSLNSRGMFRELDLPSLEAKRMRRDMVTVFKCLHGFHRVVGDRYFDITGSRTIGDCLKRRKEHHKK</sequence>
<evidence type="ECO:0000313" key="2">
    <source>
        <dbReference type="Proteomes" id="UP001381693"/>
    </source>
</evidence>
<keyword evidence="2" id="KW-1185">Reference proteome</keyword>
<reference evidence="1 2" key="1">
    <citation type="submission" date="2023-11" db="EMBL/GenBank/DDBJ databases">
        <title>Halocaridina rubra genome assembly.</title>
        <authorList>
            <person name="Smith C."/>
        </authorList>
    </citation>
    <scope>NUCLEOTIDE SEQUENCE [LARGE SCALE GENOMIC DNA]</scope>
    <source>
        <strain evidence="1">EP-1</strain>
        <tissue evidence="1">Whole</tissue>
    </source>
</reference>
<protein>
    <submittedName>
        <fullName evidence="1">Uncharacterized protein</fullName>
    </submittedName>
</protein>
<organism evidence="1 2">
    <name type="scientific">Halocaridina rubra</name>
    <name type="common">Hawaiian red shrimp</name>
    <dbReference type="NCBI Taxonomy" id="373956"/>
    <lineage>
        <taxon>Eukaryota</taxon>
        <taxon>Metazoa</taxon>
        <taxon>Ecdysozoa</taxon>
        <taxon>Arthropoda</taxon>
        <taxon>Crustacea</taxon>
        <taxon>Multicrustacea</taxon>
        <taxon>Malacostraca</taxon>
        <taxon>Eumalacostraca</taxon>
        <taxon>Eucarida</taxon>
        <taxon>Decapoda</taxon>
        <taxon>Pleocyemata</taxon>
        <taxon>Caridea</taxon>
        <taxon>Atyoidea</taxon>
        <taxon>Atyidae</taxon>
        <taxon>Halocaridina</taxon>
    </lineage>
</organism>
<dbReference type="EMBL" id="JAXCGZ010011587">
    <property type="protein sequence ID" value="KAK7074455.1"/>
    <property type="molecule type" value="Genomic_DNA"/>
</dbReference>
<dbReference type="AlphaFoldDB" id="A0AAN9A6V5"/>
<proteinExistence type="predicted"/>
<evidence type="ECO:0000313" key="1">
    <source>
        <dbReference type="EMBL" id="KAK7074455.1"/>
    </source>
</evidence>
<accession>A0AAN9A6V5</accession>